<keyword evidence="3" id="KW-1185">Reference proteome</keyword>
<dbReference type="InterPro" id="IPR036365">
    <property type="entry name" value="PGBD-like_sf"/>
</dbReference>
<gene>
    <name evidence="2" type="ORF">JHE00_26755</name>
</gene>
<reference evidence="2" key="1">
    <citation type="submission" date="2020-12" db="EMBL/GenBank/DDBJ databases">
        <title>Prauserella sp. ASG 168, a novel actinomycete isolated from cave rock.</title>
        <authorList>
            <person name="Suriyachadkun C."/>
        </authorList>
    </citation>
    <scope>NUCLEOTIDE SEQUENCE</scope>
    <source>
        <strain evidence="2">ASG 168</strain>
    </source>
</reference>
<evidence type="ECO:0000313" key="2">
    <source>
        <dbReference type="EMBL" id="MBK1787947.1"/>
    </source>
</evidence>
<protein>
    <submittedName>
        <fullName evidence="2">Peptidoglycan-binding protein</fullName>
    </submittedName>
</protein>
<dbReference type="Proteomes" id="UP000635245">
    <property type="component" value="Unassembled WGS sequence"/>
</dbReference>
<organism evidence="2 3">
    <name type="scientific">Prauserella cavernicola</name>
    <dbReference type="NCBI Taxonomy" id="2800127"/>
    <lineage>
        <taxon>Bacteria</taxon>
        <taxon>Bacillati</taxon>
        <taxon>Actinomycetota</taxon>
        <taxon>Actinomycetes</taxon>
        <taxon>Pseudonocardiales</taxon>
        <taxon>Pseudonocardiaceae</taxon>
        <taxon>Prauserella</taxon>
    </lineage>
</organism>
<proteinExistence type="predicted"/>
<dbReference type="RefSeq" id="WP_200323150.1">
    <property type="nucleotide sequence ID" value="NZ_JAENJH010000008.1"/>
</dbReference>
<feature type="domain" description="Peptidoglycan binding-like" evidence="1">
    <location>
        <begin position="32"/>
        <end position="74"/>
    </location>
</feature>
<dbReference type="SUPFAM" id="SSF47090">
    <property type="entry name" value="PGBD-like"/>
    <property type="match status" value="1"/>
</dbReference>
<accession>A0A934V6W2</accession>
<comment type="caution">
    <text evidence="2">The sequence shown here is derived from an EMBL/GenBank/DDBJ whole genome shotgun (WGS) entry which is preliminary data.</text>
</comment>
<dbReference type="Pfam" id="PF01471">
    <property type="entry name" value="PG_binding_1"/>
    <property type="match status" value="1"/>
</dbReference>
<dbReference type="InterPro" id="IPR002477">
    <property type="entry name" value="Peptidoglycan-bd-like"/>
</dbReference>
<evidence type="ECO:0000313" key="3">
    <source>
        <dbReference type="Proteomes" id="UP000635245"/>
    </source>
</evidence>
<dbReference type="AlphaFoldDB" id="A0A934V6W2"/>
<dbReference type="InterPro" id="IPR036366">
    <property type="entry name" value="PGBDSf"/>
</dbReference>
<sequence>MSRATTNPITALQDNILTCYRDTAAAQVIRNNGGADGKYGTATERAVRALQEHQMGFKGSEIDGVHGLKTRKAMTWHLHAQAGYPLYRCKNPNQV</sequence>
<evidence type="ECO:0000259" key="1">
    <source>
        <dbReference type="Pfam" id="PF01471"/>
    </source>
</evidence>
<dbReference type="EMBL" id="JAENJH010000008">
    <property type="protein sequence ID" value="MBK1787947.1"/>
    <property type="molecule type" value="Genomic_DNA"/>
</dbReference>
<dbReference type="Gene3D" id="1.10.101.10">
    <property type="entry name" value="PGBD-like superfamily/PGBD"/>
    <property type="match status" value="1"/>
</dbReference>
<name>A0A934V6W2_9PSEU</name>